<dbReference type="InterPro" id="IPR027417">
    <property type="entry name" value="P-loop_NTPase"/>
</dbReference>
<dbReference type="PANTHER" id="PTHR22674:SF6">
    <property type="entry name" value="NTPASE KAP FAMILY P-LOOP DOMAIN-CONTAINING PROTEIN 1"/>
    <property type="match status" value="1"/>
</dbReference>
<accession>A0A5B8R192</accession>
<dbReference type="GO" id="GO:0003677">
    <property type="term" value="F:DNA binding"/>
    <property type="evidence" value="ECO:0007669"/>
    <property type="project" value="InterPro"/>
</dbReference>
<feature type="domain" description="Helicase/UvrB N-terminal" evidence="2">
    <location>
        <begin position="16"/>
        <end position="93"/>
    </location>
</feature>
<feature type="transmembrane region" description="Helical" evidence="1">
    <location>
        <begin position="513"/>
        <end position="534"/>
    </location>
</feature>
<protein>
    <submittedName>
        <fullName evidence="4">Uncharacterized protein</fullName>
    </submittedName>
</protein>
<dbReference type="KEGG" id="sdeo:D0436_20330"/>
<dbReference type="RefSeq" id="WP_208660387.1">
    <property type="nucleotide sequence ID" value="NZ_CP031775.2"/>
</dbReference>
<keyword evidence="1" id="KW-1133">Transmembrane helix</keyword>
<dbReference type="SUPFAM" id="SSF52540">
    <property type="entry name" value="P-loop containing nucleoside triphosphate hydrolases"/>
    <property type="match status" value="1"/>
</dbReference>
<dbReference type="EMBL" id="CP031775">
    <property type="protein sequence ID" value="QDZ92620.4"/>
    <property type="molecule type" value="Genomic_DNA"/>
</dbReference>
<dbReference type="Pfam" id="PF07693">
    <property type="entry name" value="KAP_NTPase"/>
    <property type="match status" value="1"/>
</dbReference>
<keyword evidence="1" id="KW-0472">Membrane</keyword>
<dbReference type="InterPro" id="IPR006935">
    <property type="entry name" value="Helicase/UvrB_N"/>
</dbReference>
<organism evidence="4 5">
    <name type="scientific">Shewanella decolorationis</name>
    <dbReference type="NCBI Taxonomy" id="256839"/>
    <lineage>
        <taxon>Bacteria</taxon>
        <taxon>Pseudomonadati</taxon>
        <taxon>Pseudomonadota</taxon>
        <taxon>Gammaproteobacteria</taxon>
        <taxon>Alteromonadales</taxon>
        <taxon>Shewanellaceae</taxon>
        <taxon>Shewanella</taxon>
    </lineage>
</organism>
<dbReference type="GO" id="GO:0005524">
    <property type="term" value="F:ATP binding"/>
    <property type="evidence" value="ECO:0007669"/>
    <property type="project" value="InterPro"/>
</dbReference>
<proteinExistence type="predicted"/>
<gene>
    <name evidence="4" type="ORF">D0436_20330</name>
</gene>
<feature type="domain" description="KAP NTPase" evidence="3">
    <location>
        <begin position="393"/>
        <end position="789"/>
    </location>
</feature>
<keyword evidence="1" id="KW-0812">Transmembrane</keyword>
<dbReference type="InterPro" id="IPR011646">
    <property type="entry name" value="KAP_P-loop"/>
</dbReference>
<dbReference type="InterPro" id="IPR052754">
    <property type="entry name" value="NTPase_KAP_P-loop"/>
</dbReference>
<dbReference type="GO" id="GO:0016787">
    <property type="term" value="F:hydrolase activity"/>
    <property type="evidence" value="ECO:0007669"/>
    <property type="project" value="InterPro"/>
</dbReference>
<dbReference type="PANTHER" id="PTHR22674">
    <property type="entry name" value="NTPASE, KAP FAMILY P-LOOP DOMAIN-CONTAINING 1"/>
    <property type="match status" value="1"/>
</dbReference>
<dbReference type="Gene3D" id="3.40.50.300">
    <property type="entry name" value="P-loop containing nucleotide triphosphate hydrolases"/>
    <property type="match status" value="2"/>
</dbReference>
<feature type="transmembrane region" description="Helical" evidence="1">
    <location>
        <begin position="482"/>
        <end position="501"/>
    </location>
</feature>
<sequence length="879" mass="98583">MHSPDNADGQDREMTRLRDYQQVAVDALSKALQSGPNIGLLIMATGTGLCQVVAQTIKSNSIIRKCTLIVELSATQKQFNMQLNELGNLNATVDVITYEKFLKNSDSYLNSTAYCLIELDNKASITTSQLIKSSNEAAKIIIATPCPSLELVEYADSNIIFEYSISQAINDGYLIPVKVIQPSLDLIPSNIDFDIPSPSIHLGQIKAQLSHWLSQVKINDGDKIVILCRTIKEAGYYYQTLNNLLSDIAGVAINSSLITSDSSDPVQLIHSFKDDESAHIALSVSLLLEAGSFPPNVLHVVNFRPLSLAQAHRLIGLVARPSKGKSFGTVWDYAGFNWNEPSLGVNLDNSQLSVTNRAYRIEPKGDQENKTDLLGRGTLVHVLKGIIESDSKFKPFTVGLFGKWGTGKSTIINLLKQNFEANSNYRFSIFNAWENEHCDFMAGALAHHLATDLYSQKSLLKRIYMLGKYRVFLQKDTLRNALIWWVLIGIAALGIISTGLIDSFLAESDKSPIIVSGVVSGFALTIIGIAKNLWASPFLKKINSISNSPDYSKHLGVAQYLKDDIRALIDSYCFSAQRYFETKFNSLFASKKSETPDSTKNIERKIILVIEDLDRCSPERIVNTLEAIRLLANLDNVIVVFAVDGEQLLNAVALKSLNSFVDQKQSQQIARDFLGKLFQLVIELDEPTPSKLSQFIQKRLYDSIDVGEEVVDSFKRSEHLKKQAKAQSFNEFKVDWDEAETEEEQVSEVSNTYLKSTLAEVEYFTLLTGIFNVGTPRTLIRLHNSVTLLKGLFPELIDDNEKLKEHMFFLFLNEFYTTDIPLHAFDIPNFFKNLNDTSSSRDNVIQYHYIQEIENNDPSSLQKTLNRVRKVTMPYIRLE</sequence>
<evidence type="ECO:0000313" key="5">
    <source>
        <dbReference type="Proteomes" id="UP000321124"/>
    </source>
</evidence>
<evidence type="ECO:0000259" key="2">
    <source>
        <dbReference type="Pfam" id="PF04851"/>
    </source>
</evidence>
<dbReference type="Pfam" id="PF04851">
    <property type="entry name" value="ResIII"/>
    <property type="match status" value="1"/>
</dbReference>
<dbReference type="AlphaFoldDB" id="A0A5B8R192"/>
<evidence type="ECO:0000256" key="1">
    <source>
        <dbReference type="SAM" id="Phobius"/>
    </source>
</evidence>
<name>A0A5B8R192_9GAMM</name>
<reference evidence="4 5" key="1">
    <citation type="journal article" date="2019" name="Ecotoxicol. Environ. Saf.">
        <title>Microbial characterization of heavy metal resistant bacterial strains isolated from an electroplating wastewater treatment plant.</title>
        <authorList>
            <person name="Cai X."/>
            <person name="Zheng X."/>
            <person name="Zhang D."/>
            <person name="Iqbal W."/>
            <person name="Liu C."/>
            <person name="Yang B."/>
            <person name="Zhao X."/>
            <person name="Lu X."/>
            <person name="Mao Y."/>
        </authorList>
    </citation>
    <scope>NUCLEOTIDE SEQUENCE [LARGE SCALE GENOMIC DNA]</scope>
    <source>
        <strain evidence="4 5">Ni1-3</strain>
    </source>
</reference>
<evidence type="ECO:0000313" key="4">
    <source>
        <dbReference type="EMBL" id="QDZ92620.4"/>
    </source>
</evidence>
<evidence type="ECO:0000259" key="3">
    <source>
        <dbReference type="Pfam" id="PF07693"/>
    </source>
</evidence>
<dbReference type="Proteomes" id="UP000321124">
    <property type="component" value="Chromosome"/>
</dbReference>